<evidence type="ECO:0000256" key="1">
    <source>
        <dbReference type="SAM" id="MobiDB-lite"/>
    </source>
</evidence>
<feature type="region of interest" description="Disordered" evidence="1">
    <location>
        <begin position="104"/>
        <end position="141"/>
    </location>
</feature>
<dbReference type="EMBL" id="AP027734">
    <property type="protein sequence ID" value="BDZ54250.1"/>
    <property type="molecule type" value="Genomic_DNA"/>
</dbReference>
<reference evidence="3" key="1">
    <citation type="journal article" date="2019" name="Int. J. Syst. Evol. Microbiol.">
        <title>The Global Catalogue of Microorganisms (GCM) 10K type strain sequencing project: providing services to taxonomists for standard genome sequencing and annotation.</title>
        <authorList>
            <consortium name="The Broad Institute Genomics Platform"/>
            <consortium name="The Broad Institute Genome Sequencing Center for Infectious Disease"/>
            <person name="Wu L."/>
            <person name="Ma J."/>
        </authorList>
    </citation>
    <scope>NUCLEOTIDE SEQUENCE [LARGE SCALE GENOMIC DNA]</scope>
    <source>
        <strain evidence="3">NBRC 109019</strain>
    </source>
</reference>
<feature type="compositionally biased region" description="Basic and acidic residues" evidence="1">
    <location>
        <begin position="1"/>
        <end position="16"/>
    </location>
</feature>
<organism evidence="2 3">
    <name type="scientific">Agromyces marinus</name>
    <dbReference type="NCBI Taxonomy" id="1389020"/>
    <lineage>
        <taxon>Bacteria</taxon>
        <taxon>Bacillati</taxon>
        <taxon>Actinomycetota</taxon>
        <taxon>Actinomycetes</taxon>
        <taxon>Micrococcales</taxon>
        <taxon>Microbacteriaceae</taxon>
        <taxon>Agromyces</taxon>
    </lineage>
</organism>
<sequence>MDRAHRERALDRHERAPAGVGGLELEAHETVRDRAGAGAAVPGEVHAEEPEFSGLAHELAAEVLVLEVLLDDGRDALLREPARAVAPRELVLGEECVEVEHGVDPGCDGHGGPFVGFRGRAQSRGSQSAPSSAPSAGGALR</sequence>
<feature type="region of interest" description="Disordered" evidence="1">
    <location>
        <begin position="1"/>
        <end position="23"/>
    </location>
</feature>
<proteinExistence type="predicted"/>
<feature type="compositionally biased region" description="Low complexity" evidence="1">
    <location>
        <begin position="120"/>
        <end position="141"/>
    </location>
</feature>
<protein>
    <submittedName>
        <fullName evidence="2">Uncharacterized protein</fullName>
    </submittedName>
</protein>
<dbReference type="Proteomes" id="UP001321477">
    <property type="component" value="Chromosome"/>
</dbReference>
<evidence type="ECO:0000313" key="2">
    <source>
        <dbReference type="EMBL" id="BDZ54250.1"/>
    </source>
</evidence>
<accession>A0ABN6YA88</accession>
<evidence type="ECO:0000313" key="3">
    <source>
        <dbReference type="Proteomes" id="UP001321477"/>
    </source>
</evidence>
<gene>
    <name evidence="2" type="ORF">GCM10025870_13230</name>
</gene>
<name>A0ABN6YA88_9MICO</name>
<keyword evidence="3" id="KW-1185">Reference proteome</keyword>